<protein>
    <submittedName>
        <fullName evidence="1">Uncharacterized protein</fullName>
    </submittedName>
</protein>
<reference evidence="1 2" key="1">
    <citation type="submission" date="2019-01" db="EMBL/GenBank/DDBJ databases">
        <title>Vibrio BEI176 sp. nov, a marine bacterium isolated from China: eastern marignal seas.</title>
        <authorList>
            <person name="Li B."/>
        </authorList>
    </citation>
    <scope>NUCLEOTIDE SEQUENCE [LARGE SCALE GENOMIC DNA]</scope>
    <source>
        <strain evidence="1 2">BEI176</strain>
    </source>
</reference>
<keyword evidence="2" id="KW-1185">Reference proteome</keyword>
<name>A0A4Y8W7J4_9VIBR</name>
<dbReference type="Proteomes" id="UP000297753">
    <property type="component" value="Unassembled WGS sequence"/>
</dbReference>
<proteinExistence type="predicted"/>
<comment type="caution">
    <text evidence="1">The sequence shown here is derived from an EMBL/GenBank/DDBJ whole genome shotgun (WGS) entry which is preliminary data.</text>
</comment>
<organism evidence="1 2">
    <name type="scientific">Vibrio ouci</name>
    <dbReference type="NCBI Taxonomy" id="2499078"/>
    <lineage>
        <taxon>Bacteria</taxon>
        <taxon>Pseudomonadati</taxon>
        <taxon>Pseudomonadota</taxon>
        <taxon>Gammaproteobacteria</taxon>
        <taxon>Vibrionales</taxon>
        <taxon>Vibrionaceae</taxon>
        <taxon>Vibrio</taxon>
    </lineage>
</organism>
<dbReference type="OrthoDB" id="5770315at2"/>
<evidence type="ECO:0000313" key="2">
    <source>
        <dbReference type="Proteomes" id="UP000297753"/>
    </source>
</evidence>
<evidence type="ECO:0000313" key="1">
    <source>
        <dbReference type="EMBL" id="TFH88872.1"/>
    </source>
</evidence>
<gene>
    <name evidence="1" type="ORF">ELS82_25510</name>
</gene>
<sequence>MAQGKNRKLLNKRVRKGNKGFPIATVAFYGKDNKTATKLVCAIIPYQGAEPEVIKKWFNETDIRKSEIILNEVLTFIDENSAQTVGMVEEILGCPHEEGIDYPEGESCPKCLYWKGRDRFTQEMVH</sequence>
<dbReference type="AlphaFoldDB" id="A0A4Y8W7J4"/>
<accession>A0A4Y8W7J4</accession>
<dbReference type="EMBL" id="SATR01000253">
    <property type="protein sequence ID" value="TFH88872.1"/>
    <property type="molecule type" value="Genomic_DNA"/>
</dbReference>
<dbReference type="RefSeq" id="WP_134837823.1">
    <property type="nucleotide sequence ID" value="NZ_SATR01000253.1"/>
</dbReference>